<dbReference type="STRING" id="333673.A0A3M0IUL3"/>
<evidence type="ECO:0000256" key="3">
    <source>
        <dbReference type="ARBA" id="ARBA00022490"/>
    </source>
</evidence>
<dbReference type="AlphaFoldDB" id="A0A3M0IUL3"/>
<accession>A0A3M0IUL3</accession>
<keyword evidence="4" id="KW-0832">Ubl conjugation</keyword>
<evidence type="ECO:0000313" key="9">
    <source>
        <dbReference type="EMBL" id="RMB93061.1"/>
    </source>
</evidence>
<gene>
    <name evidence="9" type="ORF">DUI87_30567</name>
</gene>
<proteinExistence type="inferred from homology"/>
<reference evidence="9 10" key="1">
    <citation type="submission" date="2018-07" db="EMBL/GenBank/DDBJ databases">
        <title>A high quality draft genome assembly of the barn swallow (H. rustica rustica).</title>
        <authorList>
            <person name="Formenti G."/>
            <person name="Chiara M."/>
            <person name="Poveda L."/>
            <person name="Francoijs K.-J."/>
            <person name="Bonisoli-Alquati A."/>
            <person name="Canova L."/>
            <person name="Gianfranceschi L."/>
            <person name="Horner D.S."/>
            <person name="Saino N."/>
        </authorList>
    </citation>
    <scope>NUCLEOTIDE SEQUENCE [LARGE SCALE GENOMIC DNA]</scope>
    <source>
        <strain evidence="9">Chelidonia</strain>
        <tissue evidence="9">Blood</tissue>
    </source>
</reference>
<dbReference type="GO" id="GO:0005737">
    <property type="term" value="C:cytoplasm"/>
    <property type="evidence" value="ECO:0007669"/>
    <property type="project" value="UniProtKB-SubCell"/>
</dbReference>
<dbReference type="Proteomes" id="UP000269221">
    <property type="component" value="Unassembled WGS sequence"/>
</dbReference>
<evidence type="ECO:0000256" key="2">
    <source>
        <dbReference type="ARBA" id="ARBA00006858"/>
    </source>
</evidence>
<keyword evidence="10" id="KW-1185">Reference proteome</keyword>
<feature type="compositionally biased region" description="Basic and acidic residues" evidence="8">
    <location>
        <begin position="96"/>
        <end position="107"/>
    </location>
</feature>
<evidence type="ECO:0000256" key="6">
    <source>
        <dbReference type="ARBA" id="ARBA00037448"/>
    </source>
</evidence>
<dbReference type="InterPro" id="IPR009818">
    <property type="entry name" value="PAM2_motif"/>
</dbReference>
<dbReference type="GO" id="GO:0000900">
    <property type="term" value="F:mRNA regulatory element binding translation repressor activity"/>
    <property type="evidence" value="ECO:0007669"/>
    <property type="project" value="InterPro"/>
</dbReference>
<name>A0A3M0IUL3_HIRRU</name>
<comment type="caution">
    <text evidence="9">The sequence shown here is derived from an EMBL/GenBank/DDBJ whole genome shotgun (WGS) entry which is preliminary data.</text>
</comment>
<dbReference type="PANTHER" id="PTHR13154:SF2">
    <property type="entry name" value="POLYADENYLATE-BINDING PROTEIN-INTERACTING PROTEIN 2"/>
    <property type="match status" value="1"/>
</dbReference>
<dbReference type="PANTHER" id="PTHR13154">
    <property type="entry name" value="POLYADENYLATE-BINDING PROTEIN-INTERACTING PROTEIN 2"/>
    <property type="match status" value="1"/>
</dbReference>
<feature type="compositionally biased region" description="Basic and acidic residues" evidence="8">
    <location>
        <begin position="60"/>
        <end position="70"/>
    </location>
</feature>
<feature type="compositionally biased region" description="Basic and acidic residues" evidence="8">
    <location>
        <begin position="32"/>
        <end position="48"/>
    </location>
</feature>
<evidence type="ECO:0000256" key="7">
    <source>
        <dbReference type="ARBA" id="ARBA00040702"/>
    </source>
</evidence>
<comment type="similarity">
    <text evidence="2">Belongs to the PAIP2 family.</text>
</comment>
<evidence type="ECO:0000256" key="1">
    <source>
        <dbReference type="ARBA" id="ARBA00004496"/>
    </source>
</evidence>
<comment type="subcellular location">
    <subcellularLocation>
        <location evidence="1">Cytoplasm</location>
    </subcellularLocation>
</comment>
<keyword evidence="3" id="KW-0963">Cytoplasm</keyword>
<feature type="region of interest" description="Disordered" evidence="8">
    <location>
        <begin position="1"/>
        <end position="107"/>
    </location>
</feature>
<evidence type="ECO:0000256" key="8">
    <source>
        <dbReference type="SAM" id="MobiDB-lite"/>
    </source>
</evidence>
<dbReference type="Pfam" id="PF07145">
    <property type="entry name" value="PAM2"/>
    <property type="match status" value="1"/>
</dbReference>
<evidence type="ECO:0000256" key="4">
    <source>
        <dbReference type="ARBA" id="ARBA00022843"/>
    </source>
</evidence>
<evidence type="ECO:0000256" key="5">
    <source>
        <dbReference type="ARBA" id="ARBA00022845"/>
    </source>
</evidence>
<dbReference type="InterPro" id="IPR040396">
    <property type="entry name" value="PAIP2-like"/>
</dbReference>
<protein>
    <recommendedName>
        <fullName evidence="7">Polyadenylate-binding protein-interacting protein 2</fullName>
    </recommendedName>
</protein>
<keyword evidence="5" id="KW-0810">Translation regulation</keyword>
<dbReference type="GO" id="GO:0045947">
    <property type="term" value="P:negative regulation of translational initiation"/>
    <property type="evidence" value="ECO:0007669"/>
    <property type="project" value="InterPro"/>
</dbReference>
<dbReference type="OrthoDB" id="5985142at2759"/>
<comment type="function">
    <text evidence="6">Acts as a repressor in the regulation of translation initiation of poly(A)-containing mRNAs. Its inhibitory activity on translation is mediated via its action on PABPC1. Displaces the interaction of PABPC1 with poly(A) RNA and competes with PAIP1 for binding to PABPC1. Its association with PABPC1 results in disruption of the cytoplasmic poly(A) RNP structure organization.</text>
</comment>
<evidence type="ECO:0000313" key="10">
    <source>
        <dbReference type="Proteomes" id="UP000269221"/>
    </source>
</evidence>
<dbReference type="EMBL" id="QRBI01000214">
    <property type="protein sequence ID" value="RMB93061.1"/>
    <property type="molecule type" value="Genomic_DNA"/>
</dbReference>
<organism evidence="9 10">
    <name type="scientific">Hirundo rustica rustica</name>
    <dbReference type="NCBI Taxonomy" id="333673"/>
    <lineage>
        <taxon>Eukaryota</taxon>
        <taxon>Metazoa</taxon>
        <taxon>Chordata</taxon>
        <taxon>Craniata</taxon>
        <taxon>Vertebrata</taxon>
        <taxon>Euteleostomi</taxon>
        <taxon>Archelosauria</taxon>
        <taxon>Archosauria</taxon>
        <taxon>Dinosauria</taxon>
        <taxon>Saurischia</taxon>
        <taxon>Theropoda</taxon>
        <taxon>Coelurosauria</taxon>
        <taxon>Aves</taxon>
        <taxon>Neognathae</taxon>
        <taxon>Neoaves</taxon>
        <taxon>Telluraves</taxon>
        <taxon>Australaves</taxon>
        <taxon>Passeriformes</taxon>
        <taxon>Sylvioidea</taxon>
        <taxon>Hirundinidae</taxon>
        <taxon>Hirundo</taxon>
    </lineage>
</organism>
<sequence>MEGFVTLDEVGDEEDSDHQKLRKSGLAAKAAGKNEDSLAEIKVDKMEEPEQESETLENGTKTEENAKAESVEASDAMTAQDTEKNTQENTEPQGEQETKSVQEKPLVPDEFRIGPYQPNMPVVEKWEGLFVLVKLQKIKSGVLRVRDRLGASSVFLQDNCRFGIAVAAMKDPSRSSTSPSIISEDVIINGHSHEDDNPFAEYMWMENEEEFNRQASHSLLSIEEELWEEEFIERCFQEMLEEEEEHEWFIPARDLPQTMDQIQDQFNDLVISDSSSLEDLVVKSNLNPNAKEFVPGVKYLNI</sequence>